<dbReference type="SUPFAM" id="SSF103473">
    <property type="entry name" value="MFS general substrate transporter"/>
    <property type="match status" value="1"/>
</dbReference>
<feature type="transmembrane region" description="Helical" evidence="5">
    <location>
        <begin position="166"/>
        <end position="188"/>
    </location>
</feature>
<evidence type="ECO:0000256" key="4">
    <source>
        <dbReference type="ARBA" id="ARBA00023136"/>
    </source>
</evidence>
<feature type="domain" description="Major facilitator superfamily (MFS) profile" evidence="6">
    <location>
        <begin position="1"/>
        <end position="292"/>
    </location>
</feature>
<dbReference type="EMBL" id="GEBQ01009173">
    <property type="protein sequence ID" value="JAT30804.1"/>
    <property type="molecule type" value="Transcribed_RNA"/>
</dbReference>
<dbReference type="InterPro" id="IPR005828">
    <property type="entry name" value="MFS_sugar_transport-like"/>
</dbReference>
<evidence type="ECO:0000256" key="5">
    <source>
        <dbReference type="SAM" id="Phobius"/>
    </source>
</evidence>
<accession>A0A1B6M4H2</accession>
<sequence length="321" mass="35659">SSLFSFVVGPFVSYYTLALVSLSFPLLFLLTFLFMPESPYFSLMKNRTENARESLFWLRGDLNRIELELELNQIERLVQSEMQRPGSFKDVVTTKAARKGMTISIVFSIIKRLTGAGVIMAFGSVTLPAMTFGIIDPDGCMIILGVVNVLSSFLVAFIADMFSRKHLLIVSCAGCCITTLVLAIWFFIDSKTNLEVSHINFTPFVSFLIHNVFYNVACGYAGSIFKSEIFPANVKTKSSAISTISLACTSFIINKLYLIVAHWEGMFLNYLIFAVSCFVGGLFFAMYMPETKGKTLQEIQDILGGVVCSNATNTSARTRTF</sequence>
<dbReference type="InterPro" id="IPR036259">
    <property type="entry name" value="MFS_trans_sf"/>
</dbReference>
<evidence type="ECO:0000259" key="6">
    <source>
        <dbReference type="PROSITE" id="PS50850"/>
    </source>
</evidence>
<reference evidence="7" key="1">
    <citation type="submission" date="2015-11" db="EMBL/GenBank/DDBJ databases">
        <title>De novo transcriptome assembly of four potential Pierce s Disease insect vectors from Arizona vineyards.</title>
        <authorList>
            <person name="Tassone E.E."/>
        </authorList>
    </citation>
    <scope>NUCLEOTIDE SEQUENCE</scope>
</reference>
<name>A0A1B6M4H2_9HEMI</name>
<evidence type="ECO:0000256" key="2">
    <source>
        <dbReference type="ARBA" id="ARBA00022692"/>
    </source>
</evidence>
<keyword evidence="4 5" id="KW-0472">Membrane</keyword>
<feature type="transmembrane region" description="Helical" evidence="5">
    <location>
        <begin position="12"/>
        <end position="35"/>
    </location>
</feature>
<feature type="transmembrane region" description="Helical" evidence="5">
    <location>
        <begin position="113"/>
        <end position="135"/>
    </location>
</feature>
<dbReference type="PANTHER" id="PTHR48021">
    <property type="match status" value="1"/>
</dbReference>
<keyword evidence="2 5" id="KW-0812">Transmembrane</keyword>
<dbReference type="InterPro" id="IPR020846">
    <property type="entry name" value="MFS_dom"/>
</dbReference>
<feature type="transmembrane region" description="Helical" evidence="5">
    <location>
        <begin position="267"/>
        <end position="287"/>
    </location>
</feature>
<dbReference type="InterPro" id="IPR050549">
    <property type="entry name" value="MFS_Trehalose_Transporter"/>
</dbReference>
<evidence type="ECO:0000256" key="3">
    <source>
        <dbReference type="ARBA" id="ARBA00022989"/>
    </source>
</evidence>
<evidence type="ECO:0000256" key="1">
    <source>
        <dbReference type="ARBA" id="ARBA00004141"/>
    </source>
</evidence>
<evidence type="ECO:0000313" key="7">
    <source>
        <dbReference type="EMBL" id="JAT30804.1"/>
    </source>
</evidence>
<protein>
    <recommendedName>
        <fullName evidence="6">Major facilitator superfamily (MFS) profile domain-containing protein</fullName>
    </recommendedName>
</protein>
<feature type="transmembrane region" description="Helical" evidence="5">
    <location>
        <begin position="239"/>
        <end position="261"/>
    </location>
</feature>
<dbReference type="GO" id="GO:0022857">
    <property type="term" value="F:transmembrane transporter activity"/>
    <property type="evidence" value="ECO:0007669"/>
    <property type="project" value="InterPro"/>
</dbReference>
<proteinExistence type="predicted"/>
<dbReference type="Pfam" id="PF00083">
    <property type="entry name" value="Sugar_tr"/>
    <property type="match status" value="1"/>
</dbReference>
<dbReference type="GO" id="GO:0016020">
    <property type="term" value="C:membrane"/>
    <property type="evidence" value="ECO:0007669"/>
    <property type="project" value="UniProtKB-SubCell"/>
</dbReference>
<dbReference type="PROSITE" id="PS50850">
    <property type="entry name" value="MFS"/>
    <property type="match status" value="1"/>
</dbReference>
<organism evidence="7">
    <name type="scientific">Graphocephala atropunctata</name>
    <dbReference type="NCBI Taxonomy" id="36148"/>
    <lineage>
        <taxon>Eukaryota</taxon>
        <taxon>Metazoa</taxon>
        <taxon>Ecdysozoa</taxon>
        <taxon>Arthropoda</taxon>
        <taxon>Hexapoda</taxon>
        <taxon>Insecta</taxon>
        <taxon>Pterygota</taxon>
        <taxon>Neoptera</taxon>
        <taxon>Paraneoptera</taxon>
        <taxon>Hemiptera</taxon>
        <taxon>Auchenorrhyncha</taxon>
        <taxon>Membracoidea</taxon>
        <taxon>Cicadellidae</taxon>
        <taxon>Cicadellinae</taxon>
        <taxon>Cicadellini</taxon>
        <taxon>Graphocephala</taxon>
    </lineage>
</organism>
<dbReference type="Gene3D" id="1.20.1250.20">
    <property type="entry name" value="MFS general substrate transporter like domains"/>
    <property type="match status" value="1"/>
</dbReference>
<comment type="subcellular location">
    <subcellularLocation>
        <location evidence="1">Membrane</location>
        <topology evidence="1">Multi-pass membrane protein</topology>
    </subcellularLocation>
</comment>
<feature type="transmembrane region" description="Helical" evidence="5">
    <location>
        <begin position="208"/>
        <end position="227"/>
    </location>
</feature>
<dbReference type="PANTHER" id="PTHR48021:SF46">
    <property type="entry name" value="MAJOR FACILITATOR SUPERFAMILY (MFS) PROFILE DOMAIN-CONTAINING PROTEIN"/>
    <property type="match status" value="1"/>
</dbReference>
<keyword evidence="3 5" id="KW-1133">Transmembrane helix</keyword>
<feature type="non-terminal residue" evidence="7">
    <location>
        <position position="1"/>
    </location>
</feature>
<dbReference type="AlphaFoldDB" id="A0A1B6M4H2"/>
<feature type="transmembrane region" description="Helical" evidence="5">
    <location>
        <begin position="141"/>
        <end position="159"/>
    </location>
</feature>
<gene>
    <name evidence="7" type="ORF">g.3988</name>
</gene>